<protein>
    <recommendedName>
        <fullName evidence="3">Rhamnan synthesis protein F</fullName>
    </recommendedName>
</protein>
<accession>A0A1M6S825</accession>
<dbReference type="Proteomes" id="UP000184387">
    <property type="component" value="Unassembled WGS sequence"/>
</dbReference>
<dbReference type="AlphaFoldDB" id="A0A1M6S825"/>
<evidence type="ECO:0000313" key="2">
    <source>
        <dbReference type="Proteomes" id="UP000184387"/>
    </source>
</evidence>
<evidence type="ECO:0000313" key="1">
    <source>
        <dbReference type="EMBL" id="SHK40863.1"/>
    </source>
</evidence>
<gene>
    <name evidence="1" type="ORF">SAMN02745194_04854</name>
</gene>
<keyword evidence="2" id="KW-1185">Reference proteome</keyword>
<dbReference type="STRING" id="198092.SAMN02745194_04854"/>
<reference evidence="1 2" key="1">
    <citation type="submission" date="2016-11" db="EMBL/GenBank/DDBJ databases">
        <authorList>
            <person name="Jaros S."/>
            <person name="Januszkiewicz K."/>
            <person name="Wedrychowicz H."/>
        </authorList>
    </citation>
    <scope>NUCLEOTIDE SEQUENCE [LARGE SCALE GENOMIC DNA]</scope>
    <source>
        <strain evidence="1 2">DSM 14916</strain>
    </source>
</reference>
<evidence type="ECO:0008006" key="3">
    <source>
        <dbReference type="Google" id="ProtNLM"/>
    </source>
</evidence>
<proteinExistence type="predicted"/>
<organism evidence="1 2">
    <name type="scientific">Muricoccus roseus</name>
    <dbReference type="NCBI Taxonomy" id="198092"/>
    <lineage>
        <taxon>Bacteria</taxon>
        <taxon>Pseudomonadati</taxon>
        <taxon>Pseudomonadota</taxon>
        <taxon>Alphaproteobacteria</taxon>
        <taxon>Acetobacterales</taxon>
        <taxon>Roseomonadaceae</taxon>
        <taxon>Muricoccus</taxon>
    </lineage>
</organism>
<sequence>MRFAAALAAAGPQPKPWPSDEGIDGVTMHHRFQPADDGVGLSARLSPVIDRPDRRLAFRKRLRAFIRRPRFRNSLLRAALSLLTERLRAARLDFAQRLDGGPRIRSIRPGAVPLDGARRVAIYIHYAPVPAVSRMVLAQVDAYRDQGFAVVFVSMSPGLPADALPGLEARCALVVERRNYGLDFGAWHDVLPEVLARAPRPSELLLVNDSLCGPFRTLAPAMEAMRAAPEGLYGLTENLAPAPHLQSYFLLARGERAVADMAAFLLRHRVTADKRRTIRAGEVGLSAWMRGHGHPVAAWCGYERVEATALRSPAARRRVRMLYPSLFDGLAEDDVAGMRAALRQRPLNATHLFWRELVEDLGFPFIKTDLLLRNPLGIADDLAWAGLLEAEEDAAVIAEHLALLGKGPVRIAARGGNMRRA</sequence>
<dbReference type="EMBL" id="FQZF01000051">
    <property type="protein sequence ID" value="SHK40863.1"/>
    <property type="molecule type" value="Genomic_DNA"/>
</dbReference>
<name>A0A1M6S825_9PROT</name>